<reference evidence="3 4" key="1">
    <citation type="submission" date="2016-10" db="EMBL/GenBank/DDBJ databases">
        <authorList>
            <person name="de Groot N.N."/>
        </authorList>
    </citation>
    <scope>NUCLEOTIDE SEQUENCE [LARGE SCALE GENOMIC DNA]</scope>
    <source>
        <strain evidence="3 4">DSM 22274</strain>
    </source>
</reference>
<name>A0A1H5PFQ6_9MICC</name>
<gene>
    <name evidence="3" type="ORF">SAMN04489740_4160</name>
</gene>
<dbReference type="AlphaFoldDB" id="A0A1H5PFQ6"/>
<dbReference type="Pfam" id="PF08310">
    <property type="entry name" value="LGFP"/>
    <property type="match status" value="4"/>
</dbReference>
<protein>
    <submittedName>
        <fullName evidence="3">LGFP repeat-containing protein</fullName>
    </submittedName>
</protein>
<evidence type="ECO:0000313" key="4">
    <source>
        <dbReference type="Proteomes" id="UP000182725"/>
    </source>
</evidence>
<evidence type="ECO:0000313" key="3">
    <source>
        <dbReference type="EMBL" id="SEF11921.1"/>
    </source>
</evidence>
<dbReference type="PANTHER" id="PTHR30383:SF5">
    <property type="entry name" value="SGNH HYDROLASE-TYPE ESTERASE DOMAIN-CONTAINING PROTEIN"/>
    <property type="match status" value="1"/>
</dbReference>
<dbReference type="Pfam" id="PF13472">
    <property type="entry name" value="Lipase_GDSL_2"/>
    <property type="match status" value="1"/>
</dbReference>
<evidence type="ECO:0000256" key="1">
    <source>
        <dbReference type="SAM" id="SignalP"/>
    </source>
</evidence>
<keyword evidence="1" id="KW-0732">Signal</keyword>
<feature type="chain" id="PRO_5038555872" evidence="1">
    <location>
        <begin position="21"/>
        <end position="493"/>
    </location>
</feature>
<dbReference type="EMBL" id="FNTV01000002">
    <property type="protein sequence ID" value="SEF11921.1"/>
    <property type="molecule type" value="Genomic_DNA"/>
</dbReference>
<dbReference type="Proteomes" id="UP000182725">
    <property type="component" value="Unassembled WGS sequence"/>
</dbReference>
<dbReference type="InterPro" id="IPR013830">
    <property type="entry name" value="SGNH_hydro"/>
</dbReference>
<accession>A0A1H5PFQ6</accession>
<organism evidence="3 4">
    <name type="scientific">Arthrobacter alpinus</name>
    <dbReference type="NCBI Taxonomy" id="656366"/>
    <lineage>
        <taxon>Bacteria</taxon>
        <taxon>Bacillati</taxon>
        <taxon>Actinomycetota</taxon>
        <taxon>Actinomycetes</taxon>
        <taxon>Micrococcales</taxon>
        <taxon>Micrococcaceae</taxon>
        <taxon>Arthrobacter</taxon>
    </lineage>
</organism>
<dbReference type="InterPro" id="IPR051532">
    <property type="entry name" value="Ester_Hydrolysis_Enzymes"/>
</dbReference>
<dbReference type="RefSeq" id="WP_074713591.1">
    <property type="nucleotide sequence ID" value="NZ_FNTV01000002.1"/>
</dbReference>
<dbReference type="PANTHER" id="PTHR30383">
    <property type="entry name" value="THIOESTERASE 1/PROTEASE 1/LYSOPHOSPHOLIPASE L1"/>
    <property type="match status" value="1"/>
</dbReference>
<dbReference type="Gene3D" id="3.40.50.1110">
    <property type="entry name" value="SGNH hydrolase"/>
    <property type="match status" value="1"/>
</dbReference>
<dbReference type="SUPFAM" id="SSF52266">
    <property type="entry name" value="SGNH hydrolase"/>
    <property type="match status" value="1"/>
</dbReference>
<sequence length="493" mass="52264">MKTLNVAASAMLAFSLLAGAAVVATDTAQAASSTQVPVVDGYTGSFYYSNLEARSALGQPKTNKTCPYPNGLLSCQQGFANGSIVWSQKTGAQYTTGAIDAAWAQVGGRTGYLGHSLQSPRSSTQNGVYQFFERGAIYWTAATGAQISYGGIRSTWGNLGFEKGALGYPLTNETVGYKTGGVYQRYQGGTIIWSERTGAHAMLPGDIAARYNELGGPDGILGYPTGEKYRINDGWGQAFANGRILWGPNIGAKVVDENTYRIWAGNPSQFGWPTTDNWAGADGIHTKFQKTETVWNQTTNRLYSAQVAGPNSVVMIGDSQLDGDSYTEQAARALGMTDQIQLAYGGMGYVASNPVAGGSGPFAIDSNHVLLPGGTPGLVIVNLGGNDARLNVPLPDVAKQATLMWKELRAKYPQSKIVVNGVMSRTDASHTQRRAVDQIIVQTATAQGIETISLAGMATKAGADGLYQDGVHLTQAGHNLLAKSYLTELSKHF</sequence>
<evidence type="ECO:0000259" key="2">
    <source>
        <dbReference type="Pfam" id="PF13472"/>
    </source>
</evidence>
<proteinExistence type="predicted"/>
<dbReference type="InterPro" id="IPR036514">
    <property type="entry name" value="SGNH_hydro_sf"/>
</dbReference>
<feature type="signal peptide" evidence="1">
    <location>
        <begin position="1"/>
        <end position="20"/>
    </location>
</feature>
<feature type="domain" description="SGNH hydrolase-type esterase" evidence="2">
    <location>
        <begin position="317"/>
        <end position="479"/>
    </location>
</feature>
<dbReference type="GO" id="GO:0004622">
    <property type="term" value="F:phosphatidylcholine lysophospholipase activity"/>
    <property type="evidence" value="ECO:0007669"/>
    <property type="project" value="TreeGrafter"/>
</dbReference>
<dbReference type="CDD" id="cd00229">
    <property type="entry name" value="SGNH_hydrolase"/>
    <property type="match status" value="1"/>
</dbReference>
<dbReference type="InterPro" id="IPR013207">
    <property type="entry name" value="LGFP"/>
</dbReference>